<dbReference type="Pfam" id="PF00643">
    <property type="entry name" value="zf-B_box"/>
    <property type="match status" value="2"/>
</dbReference>
<evidence type="ECO:0000256" key="9">
    <source>
        <dbReference type="PROSITE-ProRule" id="PRU00024"/>
    </source>
</evidence>
<evidence type="ECO:0000256" key="4">
    <source>
        <dbReference type="ARBA" id="ARBA00022771"/>
    </source>
</evidence>
<evidence type="ECO:0000313" key="13">
    <source>
        <dbReference type="EnsemblPlants" id="KRH29378"/>
    </source>
</evidence>
<dbReference type="GO" id="GO:0000976">
    <property type="term" value="F:transcription cis-regulatory region binding"/>
    <property type="evidence" value="ECO:0007669"/>
    <property type="project" value="UniProtKB-ARBA"/>
</dbReference>
<dbReference type="eggNOG" id="ENOG502QUWE">
    <property type="taxonomic scope" value="Eukaryota"/>
</dbReference>
<evidence type="ECO:0000313" key="14">
    <source>
        <dbReference type="Proteomes" id="UP000008827"/>
    </source>
</evidence>
<keyword evidence="8" id="KW-0539">Nucleus</keyword>
<gene>
    <name evidence="13" type="primary">LOC100790232</name>
    <name evidence="12" type="ORF">GLYMA_11G112800</name>
</gene>
<dbReference type="PROSITE" id="PS50119">
    <property type="entry name" value="ZF_BBOX"/>
    <property type="match status" value="2"/>
</dbReference>
<keyword evidence="5" id="KW-0862">Zinc</keyword>
<feature type="region of interest" description="Disordered" evidence="10">
    <location>
        <begin position="110"/>
        <end position="144"/>
    </location>
</feature>
<feature type="compositionally biased region" description="Polar residues" evidence="10">
    <location>
        <begin position="111"/>
        <end position="120"/>
    </location>
</feature>
<dbReference type="OrthoDB" id="153872at2759"/>
<evidence type="ECO:0000256" key="3">
    <source>
        <dbReference type="ARBA" id="ARBA00022737"/>
    </source>
</evidence>
<dbReference type="SMR" id="A0A0R0HLR0"/>
<dbReference type="PaxDb" id="3847-GLYMA11G12060.1"/>
<organism evidence="12">
    <name type="scientific">Glycine max</name>
    <name type="common">Soybean</name>
    <name type="synonym">Glycine hispida</name>
    <dbReference type="NCBI Taxonomy" id="3847"/>
    <lineage>
        <taxon>Eukaryota</taxon>
        <taxon>Viridiplantae</taxon>
        <taxon>Streptophyta</taxon>
        <taxon>Embryophyta</taxon>
        <taxon>Tracheophyta</taxon>
        <taxon>Spermatophyta</taxon>
        <taxon>Magnoliopsida</taxon>
        <taxon>eudicotyledons</taxon>
        <taxon>Gunneridae</taxon>
        <taxon>Pentapetalae</taxon>
        <taxon>rosids</taxon>
        <taxon>fabids</taxon>
        <taxon>Fabales</taxon>
        <taxon>Fabaceae</taxon>
        <taxon>Papilionoideae</taxon>
        <taxon>50 kb inversion clade</taxon>
        <taxon>NPAAA clade</taxon>
        <taxon>indigoferoid/millettioid clade</taxon>
        <taxon>Phaseoleae</taxon>
        <taxon>Glycine</taxon>
        <taxon>Glycine subgen. Soja</taxon>
    </lineage>
</organism>
<dbReference type="CDD" id="cd19821">
    <property type="entry name" value="Bbox1_BBX-like"/>
    <property type="match status" value="2"/>
</dbReference>
<keyword evidence="14" id="KW-1185">Reference proteome</keyword>
<dbReference type="PANTHER" id="PTHR31832">
    <property type="entry name" value="B-BOX ZINC FINGER PROTEIN 22"/>
    <property type="match status" value="1"/>
</dbReference>
<dbReference type="AlphaFoldDB" id="A0A0R0HLR0"/>
<reference evidence="12" key="3">
    <citation type="submission" date="2018-07" db="EMBL/GenBank/DDBJ databases">
        <title>WGS assembly of Glycine max.</title>
        <authorList>
            <person name="Schmutz J."/>
            <person name="Cannon S."/>
            <person name="Schlueter J."/>
            <person name="Ma J."/>
            <person name="Mitros T."/>
            <person name="Nelson W."/>
            <person name="Hyten D."/>
            <person name="Song Q."/>
            <person name="Thelen J."/>
            <person name="Cheng J."/>
            <person name="Xu D."/>
            <person name="Hellsten U."/>
            <person name="May G."/>
            <person name="Yu Y."/>
            <person name="Sakurai T."/>
            <person name="Umezawa T."/>
            <person name="Bhattacharyya M."/>
            <person name="Sandhu D."/>
            <person name="Valliyodan B."/>
            <person name="Lindquist E."/>
            <person name="Peto M."/>
            <person name="Grant D."/>
            <person name="Shu S."/>
            <person name="Goodstein D."/>
            <person name="Barry K."/>
            <person name="Futrell-Griggs M."/>
            <person name="Abernathy B."/>
            <person name="Du J."/>
            <person name="Tian Z."/>
            <person name="Zhu L."/>
            <person name="Gill N."/>
            <person name="Joshi T."/>
            <person name="Libault M."/>
            <person name="Sethuraman A."/>
            <person name="Zhang X."/>
            <person name="Shinozaki K."/>
            <person name="Nguyen H."/>
            <person name="Wing R."/>
            <person name="Cregan P."/>
            <person name="Specht J."/>
            <person name="Grimwood J."/>
            <person name="Rokhsar D."/>
            <person name="Stacey G."/>
            <person name="Shoemaker R."/>
            <person name="Jackson S."/>
        </authorList>
    </citation>
    <scope>NUCLEOTIDE SEQUENCE</scope>
    <source>
        <tissue evidence="12">Callus</tissue>
    </source>
</reference>
<evidence type="ECO:0000256" key="1">
    <source>
        <dbReference type="ARBA" id="ARBA00004123"/>
    </source>
</evidence>
<keyword evidence="4 9" id="KW-0863">Zinc-finger</keyword>
<feature type="domain" description="B box-type" evidence="11">
    <location>
        <begin position="53"/>
        <end position="100"/>
    </location>
</feature>
<dbReference type="GeneID" id="100790232"/>
<evidence type="ECO:0000256" key="2">
    <source>
        <dbReference type="ARBA" id="ARBA00022723"/>
    </source>
</evidence>
<reference evidence="13" key="2">
    <citation type="submission" date="2018-02" db="UniProtKB">
        <authorList>
            <consortium name="EnsemblPlants"/>
        </authorList>
    </citation>
    <scope>IDENTIFICATION</scope>
    <source>
        <strain evidence="13">Williams 82</strain>
    </source>
</reference>
<dbReference type="RefSeq" id="XP_003539006.1">
    <property type="nucleotide sequence ID" value="XM_003538958.4"/>
</dbReference>
<dbReference type="Gene3D" id="3.30.160.60">
    <property type="entry name" value="Classic Zinc Finger"/>
    <property type="match status" value="1"/>
</dbReference>
<feature type="domain" description="B box-type" evidence="11">
    <location>
        <begin position="1"/>
        <end position="47"/>
    </location>
</feature>
<accession>A0A0R0HLR0</accession>
<dbReference type="InterPro" id="IPR000315">
    <property type="entry name" value="Znf_B-box"/>
</dbReference>
<dbReference type="PANTHER" id="PTHR31832:SF84">
    <property type="entry name" value="TRANSCRIPTION FACTOR INTERACTOR AND REGULATOR ZNF-B FAMILY-RELATED"/>
    <property type="match status" value="1"/>
</dbReference>
<dbReference type="KEGG" id="gmx:100790232"/>
<keyword evidence="6" id="KW-0805">Transcription regulation</keyword>
<keyword evidence="3" id="KW-0677">Repeat</keyword>
<dbReference type="EMBL" id="CM000844">
    <property type="protein sequence ID" value="KRH29378.1"/>
    <property type="molecule type" value="Genomic_DNA"/>
</dbReference>
<keyword evidence="2" id="KW-0479">Metal-binding</keyword>
<sequence>MKIQCDVCHNEVASFFCPSDEASLCHACDRTIHHANKLADKHKRFSLHHPTSKDSPLCDICHERRAYLFCKEDRAILCRECDLSIHGVNEHTKKHNRFLLTGVKIGADASDPTSLSSNDTAIEERTTSSSKINRPISSLSNENISSSPTVGDNMACDTGSVSTSSISEYLIQTIPGYCMEDLLDASFASNGLSKDYEHQSAFQNQDVQVSMCSFPLQSWVPQSQAGSPQLISTTSNLHPQINSLVGVMEMPKAKASEGYSNCIYNYDYSAYKVPSICPPLIKKCKRSR</sequence>
<name>A0A0R0HLR0_SOYBN</name>
<evidence type="ECO:0000256" key="8">
    <source>
        <dbReference type="ARBA" id="ARBA00023242"/>
    </source>
</evidence>
<evidence type="ECO:0000256" key="7">
    <source>
        <dbReference type="ARBA" id="ARBA00023163"/>
    </source>
</evidence>
<dbReference type="InterPro" id="IPR051979">
    <property type="entry name" value="B-box_zinc_finger"/>
</dbReference>
<dbReference type="OMA" id="ANEHTTK"/>
<dbReference type="EnsemblPlants" id="KRH29378">
    <property type="protein sequence ID" value="KRH29378"/>
    <property type="gene ID" value="GLYMA_11G112800"/>
</dbReference>
<evidence type="ECO:0000256" key="6">
    <source>
        <dbReference type="ARBA" id="ARBA00023015"/>
    </source>
</evidence>
<dbReference type="InterPro" id="IPR049808">
    <property type="entry name" value="CONSTANS-like_Bbox1"/>
</dbReference>
<keyword evidence="7" id="KW-0804">Transcription</keyword>
<proteinExistence type="predicted"/>
<evidence type="ECO:0000313" key="12">
    <source>
        <dbReference type="EMBL" id="KRH29378.1"/>
    </source>
</evidence>
<evidence type="ECO:0000256" key="5">
    <source>
        <dbReference type="ARBA" id="ARBA00022833"/>
    </source>
</evidence>
<dbReference type="GO" id="GO:0008270">
    <property type="term" value="F:zinc ion binding"/>
    <property type="evidence" value="ECO:0007669"/>
    <property type="project" value="UniProtKB-KW"/>
</dbReference>
<protein>
    <recommendedName>
        <fullName evidence="11">B box-type domain-containing protein</fullName>
    </recommendedName>
</protein>
<dbReference type="SMART" id="SM00336">
    <property type="entry name" value="BBOX"/>
    <property type="match status" value="2"/>
</dbReference>
<dbReference type="GO" id="GO:0009640">
    <property type="term" value="P:photomorphogenesis"/>
    <property type="evidence" value="ECO:0000318"/>
    <property type="project" value="GO_Central"/>
</dbReference>
<comment type="subcellular location">
    <subcellularLocation>
        <location evidence="1">Nucleus</location>
    </subcellularLocation>
</comment>
<dbReference type="GO" id="GO:0006355">
    <property type="term" value="P:regulation of DNA-templated transcription"/>
    <property type="evidence" value="ECO:0000318"/>
    <property type="project" value="GO_Central"/>
</dbReference>
<evidence type="ECO:0000256" key="10">
    <source>
        <dbReference type="SAM" id="MobiDB-lite"/>
    </source>
</evidence>
<reference evidence="12 13" key="1">
    <citation type="journal article" date="2010" name="Nature">
        <title>Genome sequence of the palaeopolyploid soybean.</title>
        <authorList>
            <person name="Schmutz J."/>
            <person name="Cannon S.B."/>
            <person name="Schlueter J."/>
            <person name="Ma J."/>
            <person name="Mitros T."/>
            <person name="Nelson W."/>
            <person name="Hyten D.L."/>
            <person name="Song Q."/>
            <person name="Thelen J.J."/>
            <person name="Cheng J."/>
            <person name="Xu D."/>
            <person name="Hellsten U."/>
            <person name="May G.D."/>
            <person name="Yu Y."/>
            <person name="Sakurai T."/>
            <person name="Umezawa T."/>
            <person name="Bhattacharyya M.K."/>
            <person name="Sandhu D."/>
            <person name="Valliyodan B."/>
            <person name="Lindquist E."/>
            <person name="Peto M."/>
            <person name="Grant D."/>
            <person name="Shu S."/>
            <person name="Goodstein D."/>
            <person name="Barry K."/>
            <person name="Futrell-Griggs M."/>
            <person name="Abernathy B."/>
            <person name="Du J."/>
            <person name="Tian Z."/>
            <person name="Zhu L."/>
            <person name="Gill N."/>
            <person name="Joshi T."/>
            <person name="Libault M."/>
            <person name="Sethuraman A."/>
            <person name="Zhang X.-C."/>
            <person name="Shinozaki K."/>
            <person name="Nguyen H.T."/>
            <person name="Wing R.A."/>
            <person name="Cregan P."/>
            <person name="Specht J."/>
            <person name="Grimwood J."/>
            <person name="Rokhsar D."/>
            <person name="Stacey G."/>
            <person name="Shoemaker R.C."/>
            <person name="Jackson S.A."/>
        </authorList>
    </citation>
    <scope>NUCLEOTIDE SEQUENCE [LARGE SCALE GENOMIC DNA]</scope>
    <source>
        <strain evidence="13">cv. Williams 82</strain>
        <tissue evidence="12">Callus</tissue>
    </source>
</reference>
<dbReference type="FunFam" id="3.30.160.60:FF:000856">
    <property type="entry name" value="B-box zinc finger protein 21"/>
    <property type="match status" value="1"/>
</dbReference>
<dbReference type="Proteomes" id="UP000008827">
    <property type="component" value="Chromosome 11"/>
</dbReference>
<dbReference type="Gramene" id="KRH29378">
    <property type="protein sequence ID" value="KRH29378"/>
    <property type="gene ID" value="GLYMA_11G112800"/>
</dbReference>
<evidence type="ECO:0000259" key="11">
    <source>
        <dbReference type="PROSITE" id="PS50119"/>
    </source>
</evidence>
<dbReference type="GO" id="GO:0005634">
    <property type="term" value="C:nucleus"/>
    <property type="evidence" value="ECO:0000318"/>
    <property type="project" value="GO_Central"/>
</dbReference>